<protein>
    <submittedName>
        <fullName evidence="3">Xaa-Pro dipeptidase</fullName>
    </submittedName>
</protein>
<evidence type="ECO:0000313" key="3">
    <source>
        <dbReference type="EMBL" id="AQP98569.1"/>
    </source>
</evidence>
<dbReference type="PANTHER" id="PTHR43135:SF3">
    <property type="entry name" value="ALPHA-D-RIBOSE 1-METHYLPHOSPHONATE 5-TRIPHOSPHATE DIPHOSPHATASE"/>
    <property type="match status" value="1"/>
</dbReference>
<feature type="signal peptide" evidence="1">
    <location>
        <begin position="1"/>
        <end position="22"/>
    </location>
</feature>
<feature type="chain" id="PRO_5013224607" evidence="1">
    <location>
        <begin position="23"/>
        <end position="425"/>
    </location>
</feature>
<dbReference type="SUPFAM" id="SSF51556">
    <property type="entry name" value="Metallo-dependent hydrolases"/>
    <property type="match status" value="1"/>
</dbReference>
<dbReference type="Pfam" id="PF01979">
    <property type="entry name" value="Amidohydro_1"/>
    <property type="match status" value="1"/>
</dbReference>
<dbReference type="PANTHER" id="PTHR43135">
    <property type="entry name" value="ALPHA-D-RIBOSE 1-METHYLPHOSPHONATE 5-TRIPHOSPHATE DIPHOSPHATASE"/>
    <property type="match status" value="1"/>
</dbReference>
<dbReference type="InterPro" id="IPR006680">
    <property type="entry name" value="Amidohydro-rel"/>
</dbReference>
<organism evidence="3 4">
    <name type="scientific">Pseudoalteromonas aliena</name>
    <dbReference type="NCBI Taxonomy" id="247523"/>
    <lineage>
        <taxon>Bacteria</taxon>
        <taxon>Pseudomonadati</taxon>
        <taxon>Pseudomonadota</taxon>
        <taxon>Gammaproteobacteria</taxon>
        <taxon>Alteromonadales</taxon>
        <taxon>Pseudoalteromonadaceae</taxon>
        <taxon>Pseudoalteromonas</taxon>
    </lineage>
</organism>
<dbReference type="GO" id="GO:0016810">
    <property type="term" value="F:hydrolase activity, acting on carbon-nitrogen (but not peptide) bonds"/>
    <property type="evidence" value="ECO:0007669"/>
    <property type="project" value="InterPro"/>
</dbReference>
<evidence type="ECO:0000313" key="4">
    <source>
        <dbReference type="Proteomes" id="UP000188243"/>
    </source>
</evidence>
<dbReference type="EMBL" id="CP019628">
    <property type="protein sequence ID" value="AQP98569.1"/>
    <property type="molecule type" value="Genomic_DNA"/>
</dbReference>
<dbReference type="CDD" id="cd01299">
    <property type="entry name" value="Met_dep_hydrolase_A"/>
    <property type="match status" value="1"/>
</dbReference>
<dbReference type="AlphaFoldDB" id="A0A1Q2GTX5"/>
<dbReference type="InterPro" id="IPR057744">
    <property type="entry name" value="OTAase-like"/>
</dbReference>
<evidence type="ECO:0000256" key="1">
    <source>
        <dbReference type="SAM" id="SignalP"/>
    </source>
</evidence>
<keyword evidence="1" id="KW-0732">Signal</keyword>
<dbReference type="Gene3D" id="3.20.20.140">
    <property type="entry name" value="Metal-dependent hydrolases"/>
    <property type="match status" value="1"/>
</dbReference>
<dbReference type="InterPro" id="IPR051781">
    <property type="entry name" value="Metallo-dep_Hydrolase"/>
</dbReference>
<sequence length="425" mass="45982">MKKHLLSASITLLCLTSLNVHAVTYVSAKAMLDVENGTLIQSPLITIDNGMIISIERNKKPTLTKIDKLIDLPALTLLPGLMDMHVHLTSDPTVPRSERLGQSVPRMAIKAAHFAKKTLEAGFTTVRNVGAEGYSVIAVRDGINAGDIVGPRIWAAGPALGITGGHCDNNRLPPELKYTSTGVADGPWAARIKVRENIKYGANAIKFCATGGVFSKGTKVGVQQYSFEEMKAIVDEAHMRDLPVAAHAHGTSGIKTAIKAGVDSVEHASFLDDEAIALAKKHGTWLSMDIYNTEYTLSFGEQNGVDEENLDKERQVSKKQRDSFSRAVKAGVKMVFGTDAAIYPHGDNAKQFSRMVEFGMTELQAIQASTINSAKLLKMDDQLGQIKTGFAADLIAVKGNPLKNIALLEQIPFVMKAGIIYKENK</sequence>
<dbReference type="Proteomes" id="UP000188243">
    <property type="component" value="Chromosome"/>
</dbReference>
<reference evidence="3 4" key="1">
    <citation type="submission" date="2017-02" db="EMBL/GenBank/DDBJ databases">
        <title>Complete genome sequence of the cold-active Pseudoalteromonas aliena strain EH1 isolated from Arctic seawater.</title>
        <authorList>
            <person name="Kim E."/>
            <person name="Heo E."/>
            <person name="Kim H."/>
            <person name="Kim D."/>
        </authorList>
    </citation>
    <scope>NUCLEOTIDE SEQUENCE [LARGE SCALE GENOMIC DNA]</scope>
    <source>
        <strain evidence="3 4">EH1</strain>
    </source>
</reference>
<proteinExistence type="predicted"/>
<feature type="domain" description="Amidohydrolase-related" evidence="2">
    <location>
        <begin position="76"/>
        <end position="418"/>
    </location>
</feature>
<dbReference type="SUPFAM" id="SSF51338">
    <property type="entry name" value="Composite domain of metallo-dependent hydrolases"/>
    <property type="match status" value="1"/>
</dbReference>
<evidence type="ECO:0000259" key="2">
    <source>
        <dbReference type="Pfam" id="PF01979"/>
    </source>
</evidence>
<dbReference type="InterPro" id="IPR011059">
    <property type="entry name" value="Metal-dep_hydrolase_composite"/>
</dbReference>
<dbReference type="RefSeq" id="WP_077535298.1">
    <property type="nucleotide sequence ID" value="NZ_CP019628.1"/>
</dbReference>
<gene>
    <name evidence="3" type="ORF">B0W48_01405</name>
</gene>
<dbReference type="Gene3D" id="2.30.40.10">
    <property type="entry name" value="Urease, subunit C, domain 1"/>
    <property type="match status" value="1"/>
</dbReference>
<dbReference type="InterPro" id="IPR032466">
    <property type="entry name" value="Metal_Hydrolase"/>
</dbReference>
<dbReference type="KEGG" id="paln:B0W48_01405"/>
<name>A0A1Q2GTX5_9GAMM</name>
<accession>A0A1Q2GTX5</accession>
<dbReference type="STRING" id="247523.B0W48_01405"/>